<protein>
    <submittedName>
        <fullName evidence="3">Uncharacterized protein</fullName>
    </submittedName>
</protein>
<organism evidence="3 4">
    <name type="scientific">Rhipicephalus sanguineus</name>
    <name type="common">Brown dog tick</name>
    <name type="synonym">Ixodes sanguineus</name>
    <dbReference type="NCBI Taxonomy" id="34632"/>
    <lineage>
        <taxon>Eukaryota</taxon>
        <taxon>Metazoa</taxon>
        <taxon>Ecdysozoa</taxon>
        <taxon>Arthropoda</taxon>
        <taxon>Chelicerata</taxon>
        <taxon>Arachnida</taxon>
        <taxon>Acari</taxon>
        <taxon>Parasitiformes</taxon>
        <taxon>Ixodida</taxon>
        <taxon>Ixodoidea</taxon>
        <taxon>Ixodidae</taxon>
        <taxon>Rhipicephalinae</taxon>
        <taxon>Rhipicephalus</taxon>
        <taxon>Rhipicephalus</taxon>
    </lineage>
</organism>
<name>A0A9D4QGZ8_RHISA</name>
<keyword evidence="1" id="KW-0175">Coiled coil</keyword>
<evidence type="ECO:0000256" key="2">
    <source>
        <dbReference type="SAM" id="MobiDB-lite"/>
    </source>
</evidence>
<evidence type="ECO:0000313" key="4">
    <source>
        <dbReference type="Proteomes" id="UP000821837"/>
    </source>
</evidence>
<evidence type="ECO:0000313" key="3">
    <source>
        <dbReference type="EMBL" id="KAH7982692.1"/>
    </source>
</evidence>
<sequence length="185" mass="20576">MGITPHRVPAVNTATCSVLNARRHRYLTLAPRQDSLLRPQRPCALQRSGTWYLTTSTPQDAQPKHASQPTHSTWPRGIPSSTSEPRVGALPQENATLLQQLTAQSSQIAAQKTQIDSLQAQLLALEEKTLEGCTSKRRRPNTPIKSLHVSEKVQVAINATPVDLEKRLDSRFNYVTSFLLHNTKL</sequence>
<feature type="compositionally biased region" description="Polar residues" evidence="2">
    <location>
        <begin position="54"/>
        <end position="84"/>
    </location>
</feature>
<reference evidence="3" key="1">
    <citation type="journal article" date="2020" name="Cell">
        <title>Large-Scale Comparative Analyses of Tick Genomes Elucidate Their Genetic Diversity and Vector Capacities.</title>
        <authorList>
            <consortium name="Tick Genome and Microbiome Consortium (TIGMIC)"/>
            <person name="Jia N."/>
            <person name="Wang J."/>
            <person name="Shi W."/>
            <person name="Du L."/>
            <person name="Sun Y."/>
            <person name="Zhan W."/>
            <person name="Jiang J.F."/>
            <person name="Wang Q."/>
            <person name="Zhang B."/>
            <person name="Ji P."/>
            <person name="Bell-Sakyi L."/>
            <person name="Cui X.M."/>
            <person name="Yuan T.T."/>
            <person name="Jiang B.G."/>
            <person name="Yang W.F."/>
            <person name="Lam T.T."/>
            <person name="Chang Q.C."/>
            <person name="Ding S.J."/>
            <person name="Wang X.J."/>
            <person name="Zhu J.G."/>
            <person name="Ruan X.D."/>
            <person name="Zhao L."/>
            <person name="Wei J.T."/>
            <person name="Ye R.Z."/>
            <person name="Que T.C."/>
            <person name="Du C.H."/>
            <person name="Zhou Y.H."/>
            <person name="Cheng J.X."/>
            <person name="Dai P.F."/>
            <person name="Guo W.B."/>
            <person name="Han X.H."/>
            <person name="Huang E.J."/>
            <person name="Li L.F."/>
            <person name="Wei W."/>
            <person name="Gao Y.C."/>
            <person name="Liu J.Z."/>
            <person name="Shao H.Z."/>
            <person name="Wang X."/>
            <person name="Wang C.C."/>
            <person name="Yang T.C."/>
            <person name="Huo Q.B."/>
            <person name="Li W."/>
            <person name="Chen H.Y."/>
            <person name="Chen S.E."/>
            <person name="Zhou L.G."/>
            <person name="Ni X.B."/>
            <person name="Tian J.H."/>
            <person name="Sheng Y."/>
            <person name="Liu T."/>
            <person name="Pan Y.S."/>
            <person name="Xia L.Y."/>
            <person name="Li J."/>
            <person name="Zhao F."/>
            <person name="Cao W.C."/>
        </authorList>
    </citation>
    <scope>NUCLEOTIDE SEQUENCE</scope>
    <source>
        <strain evidence="3">Rsan-2018</strain>
    </source>
</reference>
<keyword evidence="4" id="KW-1185">Reference proteome</keyword>
<dbReference type="EMBL" id="JABSTV010001245">
    <property type="protein sequence ID" value="KAH7982692.1"/>
    <property type="molecule type" value="Genomic_DNA"/>
</dbReference>
<comment type="caution">
    <text evidence="3">The sequence shown here is derived from an EMBL/GenBank/DDBJ whole genome shotgun (WGS) entry which is preliminary data.</text>
</comment>
<dbReference type="AlphaFoldDB" id="A0A9D4QGZ8"/>
<proteinExistence type="predicted"/>
<gene>
    <name evidence="3" type="ORF">HPB52_006555</name>
</gene>
<reference evidence="3" key="2">
    <citation type="submission" date="2021-09" db="EMBL/GenBank/DDBJ databases">
        <authorList>
            <person name="Jia N."/>
            <person name="Wang J."/>
            <person name="Shi W."/>
            <person name="Du L."/>
            <person name="Sun Y."/>
            <person name="Zhan W."/>
            <person name="Jiang J."/>
            <person name="Wang Q."/>
            <person name="Zhang B."/>
            <person name="Ji P."/>
            <person name="Sakyi L.B."/>
            <person name="Cui X."/>
            <person name="Yuan T."/>
            <person name="Jiang B."/>
            <person name="Yang W."/>
            <person name="Lam T.T.-Y."/>
            <person name="Chang Q."/>
            <person name="Ding S."/>
            <person name="Wang X."/>
            <person name="Zhu J."/>
            <person name="Ruan X."/>
            <person name="Zhao L."/>
            <person name="Wei J."/>
            <person name="Que T."/>
            <person name="Du C."/>
            <person name="Cheng J."/>
            <person name="Dai P."/>
            <person name="Han X."/>
            <person name="Huang E."/>
            <person name="Gao Y."/>
            <person name="Liu J."/>
            <person name="Shao H."/>
            <person name="Ye R."/>
            <person name="Li L."/>
            <person name="Wei W."/>
            <person name="Wang X."/>
            <person name="Wang C."/>
            <person name="Huo Q."/>
            <person name="Li W."/>
            <person name="Guo W."/>
            <person name="Chen H."/>
            <person name="Chen S."/>
            <person name="Zhou L."/>
            <person name="Zhou L."/>
            <person name="Ni X."/>
            <person name="Tian J."/>
            <person name="Zhou Y."/>
            <person name="Sheng Y."/>
            <person name="Liu T."/>
            <person name="Pan Y."/>
            <person name="Xia L."/>
            <person name="Li J."/>
            <person name="Zhao F."/>
            <person name="Cao W."/>
        </authorList>
    </citation>
    <scope>NUCLEOTIDE SEQUENCE</scope>
    <source>
        <strain evidence="3">Rsan-2018</strain>
        <tissue evidence="3">Larvae</tissue>
    </source>
</reference>
<dbReference type="Proteomes" id="UP000821837">
    <property type="component" value="Chromosome 1"/>
</dbReference>
<evidence type="ECO:0000256" key="1">
    <source>
        <dbReference type="SAM" id="Coils"/>
    </source>
</evidence>
<feature type="coiled-coil region" evidence="1">
    <location>
        <begin position="101"/>
        <end position="128"/>
    </location>
</feature>
<accession>A0A9D4QGZ8</accession>
<feature type="region of interest" description="Disordered" evidence="2">
    <location>
        <begin position="54"/>
        <end position="87"/>
    </location>
</feature>